<keyword evidence="4" id="KW-1185">Reference proteome</keyword>
<dbReference type="InterPro" id="IPR037171">
    <property type="entry name" value="NagB/RpiA_transferase-like"/>
</dbReference>
<dbReference type="InterPro" id="IPR004165">
    <property type="entry name" value="CoA_trans_fam_I"/>
</dbReference>
<comment type="caution">
    <text evidence="3">The sequence shown here is derived from an EMBL/GenBank/DDBJ whole genome shotgun (WGS) entry which is preliminary data.</text>
</comment>
<gene>
    <name evidence="3" type="ORF">EV210_10330</name>
</gene>
<sequence>MDAKEIIAKRVAREFKNGNVVNLGIGIPTLVADHIPQGIQVLLHSENGYIGLGPAEQPVDPDVVNAGAKPASVIPGGAMFDSVMSFAVVRGGHLDFTVLGALEVDEAGNLANWMVPGKIVPGMGGAMDLVAGAKQVIVAMEHTAKDGAPKIVKECTLPLTGKGVVTKIVTNLAVFCVTKQGLELTEVAPGVTVDQVRAATAAEFCLSPQLQEMAIS</sequence>
<protein>
    <submittedName>
        <fullName evidence="3">Acetate CoA/acetoacetate CoA-transferase beta subunit</fullName>
    </submittedName>
</protein>
<evidence type="ECO:0000256" key="1">
    <source>
        <dbReference type="ARBA" id="ARBA00007047"/>
    </source>
</evidence>
<organism evidence="3 4">
    <name type="scientific">Anaerospora hongkongensis</name>
    <dbReference type="NCBI Taxonomy" id="244830"/>
    <lineage>
        <taxon>Bacteria</taxon>
        <taxon>Bacillati</taxon>
        <taxon>Bacillota</taxon>
        <taxon>Negativicutes</taxon>
        <taxon>Selenomonadales</taxon>
        <taxon>Sporomusaceae</taxon>
        <taxon>Anaerospora</taxon>
    </lineage>
</organism>
<dbReference type="InterPro" id="IPR012791">
    <property type="entry name" value="3-oxoacid_CoA-transf_B"/>
</dbReference>
<evidence type="ECO:0000313" key="4">
    <source>
        <dbReference type="Proteomes" id="UP000295063"/>
    </source>
</evidence>
<dbReference type="PANTHER" id="PTHR13707:SF57">
    <property type="entry name" value="SUCCINYL-COA:3-KETOACID COENZYME A TRANSFERASE SUBUNIT B-RELATED"/>
    <property type="match status" value="1"/>
</dbReference>
<accession>A0A4R1Q259</accession>
<evidence type="ECO:0000256" key="2">
    <source>
        <dbReference type="ARBA" id="ARBA00022679"/>
    </source>
</evidence>
<name>A0A4R1Q259_9FIRM</name>
<dbReference type="Pfam" id="PF01144">
    <property type="entry name" value="CoA_trans"/>
    <property type="match status" value="1"/>
</dbReference>
<dbReference type="Proteomes" id="UP000295063">
    <property type="component" value="Unassembled WGS sequence"/>
</dbReference>
<proteinExistence type="inferred from homology"/>
<dbReference type="GO" id="GO:0008410">
    <property type="term" value="F:CoA-transferase activity"/>
    <property type="evidence" value="ECO:0007669"/>
    <property type="project" value="InterPro"/>
</dbReference>
<dbReference type="NCBIfam" id="TIGR02428">
    <property type="entry name" value="pcaJ_scoB_fam"/>
    <property type="match status" value="1"/>
</dbReference>
<evidence type="ECO:0000313" key="3">
    <source>
        <dbReference type="EMBL" id="TCL38558.1"/>
    </source>
</evidence>
<dbReference type="PANTHER" id="PTHR13707">
    <property type="entry name" value="KETOACID-COENZYME A TRANSFERASE"/>
    <property type="match status" value="1"/>
</dbReference>
<keyword evidence="2 3" id="KW-0808">Transferase</keyword>
<dbReference type="OrthoDB" id="9778604at2"/>
<dbReference type="SMART" id="SM00882">
    <property type="entry name" value="CoA_trans"/>
    <property type="match status" value="1"/>
</dbReference>
<dbReference type="SUPFAM" id="SSF100950">
    <property type="entry name" value="NagB/RpiA/CoA transferase-like"/>
    <property type="match status" value="1"/>
</dbReference>
<dbReference type="AlphaFoldDB" id="A0A4R1Q259"/>
<reference evidence="3 4" key="1">
    <citation type="submission" date="2019-03" db="EMBL/GenBank/DDBJ databases">
        <title>Genomic Encyclopedia of Type Strains, Phase IV (KMG-IV): sequencing the most valuable type-strain genomes for metagenomic binning, comparative biology and taxonomic classification.</title>
        <authorList>
            <person name="Goeker M."/>
        </authorList>
    </citation>
    <scope>NUCLEOTIDE SEQUENCE [LARGE SCALE GENOMIC DNA]</scope>
    <source>
        <strain evidence="3 4">DSM 15969</strain>
    </source>
</reference>
<comment type="similarity">
    <text evidence="1">Belongs to the 3-oxoacid CoA-transferase subunit B family.</text>
</comment>
<dbReference type="EMBL" id="SLUI01000003">
    <property type="protein sequence ID" value="TCL38558.1"/>
    <property type="molecule type" value="Genomic_DNA"/>
</dbReference>
<dbReference type="Gene3D" id="3.40.1080.10">
    <property type="entry name" value="Glutaconate Coenzyme A-transferase"/>
    <property type="match status" value="1"/>
</dbReference>